<dbReference type="OrthoDB" id="2078486at2"/>
<dbReference type="Proteomes" id="UP000295504">
    <property type="component" value="Unassembled WGS sequence"/>
</dbReference>
<accession>A0A4R2TMA5</accession>
<organism evidence="1 2">
    <name type="scientific">Serpentinicella alkaliphila</name>
    <dbReference type="NCBI Taxonomy" id="1734049"/>
    <lineage>
        <taxon>Bacteria</taxon>
        <taxon>Bacillati</taxon>
        <taxon>Bacillota</taxon>
        <taxon>Clostridia</taxon>
        <taxon>Peptostreptococcales</taxon>
        <taxon>Natronincolaceae</taxon>
        <taxon>Serpentinicella</taxon>
    </lineage>
</organism>
<dbReference type="AlphaFoldDB" id="A0A4R2TMA5"/>
<gene>
    <name evidence="1" type="ORF">EDD79_10064</name>
</gene>
<reference evidence="1 2" key="1">
    <citation type="submission" date="2019-03" db="EMBL/GenBank/DDBJ databases">
        <title>Genomic Encyclopedia of Type Strains, Phase IV (KMG-IV): sequencing the most valuable type-strain genomes for metagenomic binning, comparative biology and taxonomic classification.</title>
        <authorList>
            <person name="Goeker M."/>
        </authorList>
    </citation>
    <scope>NUCLEOTIDE SEQUENCE [LARGE SCALE GENOMIC DNA]</scope>
    <source>
        <strain evidence="1 2">DSM 100013</strain>
    </source>
</reference>
<evidence type="ECO:0000313" key="1">
    <source>
        <dbReference type="EMBL" id="TCQ04601.1"/>
    </source>
</evidence>
<comment type="caution">
    <text evidence="1">The sequence shown here is derived from an EMBL/GenBank/DDBJ whole genome shotgun (WGS) entry which is preliminary data.</text>
</comment>
<dbReference type="EMBL" id="SLYC01000006">
    <property type="protein sequence ID" value="TCQ04601.1"/>
    <property type="molecule type" value="Genomic_DNA"/>
</dbReference>
<sequence>MSINLKNIKTYTDDKATFLVGLLEQMGLPQIIDNHMASDFGRPLEIPYSVLAQMILVSC</sequence>
<evidence type="ECO:0008006" key="3">
    <source>
        <dbReference type="Google" id="ProtNLM"/>
    </source>
</evidence>
<name>A0A4R2TMA5_9FIRM</name>
<proteinExistence type="predicted"/>
<keyword evidence="2" id="KW-1185">Reference proteome</keyword>
<evidence type="ECO:0000313" key="2">
    <source>
        <dbReference type="Proteomes" id="UP000295504"/>
    </source>
</evidence>
<protein>
    <recommendedName>
        <fullName evidence="3">DUF4277 domain-containing protein</fullName>
    </recommendedName>
</protein>
<dbReference type="RefSeq" id="WP_132847742.1">
    <property type="nucleotide sequence ID" value="NZ_CP058648.1"/>
</dbReference>